<geneLocation type="mitochondrion" evidence="9"/>
<evidence type="ECO:0000313" key="9">
    <source>
        <dbReference type="EMBL" id="QDA21775.1"/>
    </source>
</evidence>
<dbReference type="AlphaFoldDB" id="A0A4Y5SFX2"/>
<keyword evidence="2 7" id="KW-0812">Transmembrane</keyword>
<gene>
    <name evidence="9" type="primary">atp8</name>
</gene>
<keyword evidence="3 7" id="KW-1133">Transmembrane helix</keyword>
<comment type="subcellular location">
    <subcellularLocation>
        <location evidence="1">Mitochondrion membrane</location>
    </subcellularLocation>
</comment>
<keyword evidence="6" id="KW-0066">ATP synthesis</keyword>
<dbReference type="Pfam" id="PF02326">
    <property type="entry name" value="YMF19"/>
    <property type="match status" value="1"/>
</dbReference>
<feature type="domain" description="ATP synthase YMF19-like N-terminal" evidence="8">
    <location>
        <begin position="3"/>
        <end position="60"/>
    </location>
</feature>
<sequence length="65" mass="7694">MAQLDPLIISPILWSLLFVLTIYYKISIEKVIPSFFTAKKFREKKLKTLSFYTLKTESSNLYFII</sequence>
<dbReference type="GO" id="GO:0031966">
    <property type="term" value="C:mitochondrial membrane"/>
    <property type="evidence" value="ECO:0007669"/>
    <property type="project" value="UniProtKB-SubCell"/>
</dbReference>
<evidence type="ECO:0000256" key="5">
    <source>
        <dbReference type="ARBA" id="ARBA00023136"/>
    </source>
</evidence>
<dbReference type="GO" id="GO:0006754">
    <property type="term" value="P:ATP biosynthetic process"/>
    <property type="evidence" value="ECO:0007669"/>
    <property type="project" value="UniProtKB-KW"/>
</dbReference>
<evidence type="ECO:0000256" key="7">
    <source>
        <dbReference type="SAM" id="Phobius"/>
    </source>
</evidence>
<evidence type="ECO:0000256" key="2">
    <source>
        <dbReference type="ARBA" id="ARBA00022692"/>
    </source>
</evidence>
<accession>A0A4Y5SFX2</accession>
<name>A0A4Y5SFX2_9STRA</name>
<evidence type="ECO:0000256" key="6">
    <source>
        <dbReference type="ARBA" id="ARBA00023310"/>
    </source>
</evidence>
<evidence type="ECO:0000256" key="4">
    <source>
        <dbReference type="ARBA" id="ARBA00023128"/>
    </source>
</evidence>
<evidence type="ECO:0000256" key="1">
    <source>
        <dbReference type="ARBA" id="ARBA00004325"/>
    </source>
</evidence>
<evidence type="ECO:0000256" key="3">
    <source>
        <dbReference type="ARBA" id="ARBA00022989"/>
    </source>
</evidence>
<feature type="transmembrane region" description="Helical" evidence="7">
    <location>
        <begin position="6"/>
        <end position="24"/>
    </location>
</feature>
<reference evidence="9" key="1">
    <citation type="journal article" date="2019" name="Mitochondrial DNA Part B Resour">
        <title>Complete mitochondrial genome of a rare diatom (Bacillariophyta) Proschkinia and its phylogenetic and taxonomic implications.</title>
        <authorList>
            <person name="Gastineau R."/>
            <person name="Kim S.-Y."/>
            <person name="Lemieux C."/>
            <person name="Turmel M."/>
            <person name="Witkowski A."/>
            <person name="Park J.-G."/>
            <person name="Kim B.-S."/>
            <person name="Mann D.G."/>
            <person name="Theriot E.C."/>
        </authorList>
    </citation>
    <scope>NUCLEOTIDE SEQUENCE</scope>
</reference>
<keyword evidence="5 7" id="KW-0472">Membrane</keyword>
<dbReference type="EMBL" id="MH800316">
    <property type="protein sequence ID" value="QDA21775.1"/>
    <property type="molecule type" value="Genomic_DNA"/>
</dbReference>
<protein>
    <submittedName>
        <fullName evidence="9">ATP synthase F0 subunit 8</fullName>
    </submittedName>
</protein>
<proteinExistence type="predicted"/>
<dbReference type="InterPro" id="IPR003319">
    <property type="entry name" value="YMF19-like_N"/>
</dbReference>
<organism evidence="9">
    <name type="scientific">Proschkinia sp. SZCZR1824</name>
    <dbReference type="NCBI Taxonomy" id="2588390"/>
    <lineage>
        <taxon>Eukaryota</taxon>
        <taxon>Sar</taxon>
        <taxon>Stramenopiles</taxon>
        <taxon>Ochrophyta</taxon>
        <taxon>Bacillariophyta</taxon>
        <taxon>Bacillariophyceae</taxon>
        <taxon>Bacillariophycidae</taxon>
        <taxon>Naviculales</taxon>
        <taxon>Proschkiniaceae</taxon>
        <taxon>Proschkinia</taxon>
    </lineage>
</organism>
<evidence type="ECO:0000259" key="8">
    <source>
        <dbReference type="Pfam" id="PF02326"/>
    </source>
</evidence>
<keyword evidence="4 9" id="KW-0496">Mitochondrion</keyword>